<evidence type="ECO:0008006" key="4">
    <source>
        <dbReference type="Google" id="ProtNLM"/>
    </source>
</evidence>
<dbReference type="InterPro" id="IPR038483">
    <property type="entry name" value="YcfL-like_sf"/>
</dbReference>
<protein>
    <recommendedName>
        <fullName evidence="4">Periplasmic lipoprotein</fullName>
    </recommendedName>
</protein>
<accession>D1B295</accession>
<feature type="chain" id="PRO_5003021228" description="Periplasmic lipoprotein" evidence="1">
    <location>
        <begin position="25"/>
        <end position="137"/>
    </location>
</feature>
<dbReference type="EMBL" id="CP001816">
    <property type="protein sequence ID" value="ACZ12215.1"/>
    <property type="molecule type" value="Genomic_DNA"/>
</dbReference>
<reference evidence="3" key="1">
    <citation type="submission" date="2009-11" db="EMBL/GenBank/DDBJ databases">
        <title>The complete genome of Sulfurospirillum deleyianum DSM 6946.</title>
        <authorList>
            <consortium name="US DOE Joint Genome Institute (JGI-PGF)"/>
            <person name="Lucas S."/>
            <person name="Copeland A."/>
            <person name="Lapidus A."/>
            <person name="Glavina del Rio T."/>
            <person name="Dalin E."/>
            <person name="Tice H."/>
            <person name="Bruce D."/>
            <person name="Goodwin L."/>
            <person name="Pitluck S."/>
            <person name="Kyrpides N."/>
            <person name="Mavromatis K."/>
            <person name="Ivanova N."/>
            <person name="Ovchinnikova G."/>
            <person name="Munk A.C."/>
            <person name="Lu M."/>
            <person name="Brettin T."/>
            <person name="Detter J.C."/>
            <person name="Han C."/>
            <person name="Tapia R."/>
            <person name="Larimer F."/>
            <person name="Land M."/>
            <person name="Hauser L."/>
            <person name="Markowitz V."/>
            <person name="Cheng J.F."/>
            <person name="Hugenholtz P."/>
            <person name="Woyke T."/>
            <person name="Wu D."/>
            <person name="Aumann P."/>
            <person name="Schneider S."/>
            <person name="Lang E."/>
            <person name="Spring S."/>
            <person name="Klenk H.P."/>
            <person name="Eisen J.A."/>
        </authorList>
    </citation>
    <scope>NUCLEOTIDE SEQUENCE [LARGE SCALE GENOMIC DNA]</scope>
    <source>
        <strain evidence="3">ATCC 51133 / DSM 6946 / 5175</strain>
    </source>
</reference>
<dbReference type="Gene3D" id="2.60.40.3230">
    <property type="match status" value="1"/>
</dbReference>
<dbReference type="InterPro" id="IPR010824">
    <property type="entry name" value="DUF1425"/>
</dbReference>
<gene>
    <name evidence="2" type="ordered locus">Sdel_1192</name>
</gene>
<evidence type="ECO:0000256" key="1">
    <source>
        <dbReference type="SAM" id="SignalP"/>
    </source>
</evidence>
<dbReference type="STRING" id="525898.Sdel_1192"/>
<dbReference type="Proteomes" id="UP000002222">
    <property type="component" value="Chromosome"/>
</dbReference>
<name>D1B295_SULD5</name>
<evidence type="ECO:0000313" key="2">
    <source>
        <dbReference type="EMBL" id="ACZ12215.1"/>
    </source>
</evidence>
<dbReference type="HOGENOM" id="CLU_1864114_0_0_7"/>
<dbReference type="PROSITE" id="PS51257">
    <property type="entry name" value="PROKAR_LIPOPROTEIN"/>
    <property type="match status" value="1"/>
</dbReference>
<dbReference type="KEGG" id="sdl:Sdel_1192"/>
<dbReference type="Pfam" id="PF07233">
    <property type="entry name" value="DUF1425"/>
    <property type="match status" value="1"/>
</dbReference>
<keyword evidence="3" id="KW-1185">Reference proteome</keyword>
<dbReference type="CDD" id="cd09030">
    <property type="entry name" value="DUF1425"/>
    <property type="match status" value="1"/>
</dbReference>
<reference evidence="2 3" key="2">
    <citation type="journal article" date="2010" name="Stand. Genomic Sci.">
        <title>Complete genome sequence of Sulfurospirillum deleyianum type strain (5175).</title>
        <authorList>
            <person name="Sikorski J."/>
            <person name="Lapidus A."/>
            <person name="Copeland A."/>
            <person name="Glavina Del Rio T."/>
            <person name="Nolan M."/>
            <person name="Lucas S."/>
            <person name="Chen F."/>
            <person name="Tice H."/>
            <person name="Cheng J.F."/>
            <person name="Saunders E."/>
            <person name="Bruce D."/>
            <person name="Goodwin L."/>
            <person name="Pitluck S."/>
            <person name="Ovchinnikova G."/>
            <person name="Pati A."/>
            <person name="Ivanova N."/>
            <person name="Mavromatis K."/>
            <person name="Chen A."/>
            <person name="Palaniappan K."/>
            <person name="Chain P."/>
            <person name="Land M."/>
            <person name="Hauser L."/>
            <person name="Chang Y.J."/>
            <person name="Jeffries C.D."/>
            <person name="Brettin T."/>
            <person name="Detter J.C."/>
            <person name="Han C."/>
            <person name="Rohde M."/>
            <person name="Lang E."/>
            <person name="Spring S."/>
            <person name="Goker M."/>
            <person name="Bristow J."/>
            <person name="Eisen J.A."/>
            <person name="Markowitz V."/>
            <person name="Hugenholtz P."/>
            <person name="Kyrpides N.C."/>
            <person name="Klenk H.P."/>
        </authorList>
    </citation>
    <scope>NUCLEOTIDE SEQUENCE [LARGE SCALE GENOMIC DNA]</scope>
    <source>
        <strain evidence="3">ATCC 51133 / DSM 6946 / 5175</strain>
    </source>
</reference>
<keyword evidence="1" id="KW-0732">Signal</keyword>
<proteinExistence type="predicted"/>
<evidence type="ECO:0000313" key="3">
    <source>
        <dbReference type="Proteomes" id="UP000002222"/>
    </source>
</evidence>
<feature type="signal peptide" evidence="1">
    <location>
        <begin position="1"/>
        <end position="24"/>
    </location>
</feature>
<sequence>MTKLLSKALSVAFVAALLSGCAPKMCVLPENISIAQNFCDTFEITKNERWLNENKEVQFSVRNLSSFPQTFLYKVEWKDAQGFVIDSRLNRWQKAELKEGRTHVIDAVAPIAEVSSYMLFIEKEESATTDSTTSNSH</sequence>
<dbReference type="RefSeq" id="WP_012856972.1">
    <property type="nucleotide sequence ID" value="NC_013512.1"/>
</dbReference>
<dbReference type="AlphaFoldDB" id="D1B295"/>
<dbReference type="OrthoDB" id="9131561at2"/>
<organism evidence="2 3">
    <name type="scientific">Sulfurospirillum deleyianum (strain ATCC 51133 / DSM 6946 / 5175)</name>
    <dbReference type="NCBI Taxonomy" id="525898"/>
    <lineage>
        <taxon>Bacteria</taxon>
        <taxon>Pseudomonadati</taxon>
        <taxon>Campylobacterota</taxon>
        <taxon>Epsilonproteobacteria</taxon>
        <taxon>Campylobacterales</taxon>
        <taxon>Sulfurospirillaceae</taxon>
        <taxon>Sulfurospirillum</taxon>
    </lineage>
</organism>